<dbReference type="AlphaFoldDB" id="A0A3P6SIU3"/>
<feature type="compositionally biased region" description="Low complexity" evidence="1">
    <location>
        <begin position="62"/>
        <end position="71"/>
    </location>
</feature>
<dbReference type="Proteomes" id="UP000277928">
    <property type="component" value="Unassembled WGS sequence"/>
</dbReference>
<feature type="region of interest" description="Disordered" evidence="1">
    <location>
        <begin position="60"/>
        <end position="93"/>
    </location>
</feature>
<organism evidence="2 3">
    <name type="scientific">Litomosoides sigmodontis</name>
    <name type="common">Filarial nematode worm</name>
    <dbReference type="NCBI Taxonomy" id="42156"/>
    <lineage>
        <taxon>Eukaryota</taxon>
        <taxon>Metazoa</taxon>
        <taxon>Ecdysozoa</taxon>
        <taxon>Nematoda</taxon>
        <taxon>Chromadorea</taxon>
        <taxon>Rhabditida</taxon>
        <taxon>Spirurina</taxon>
        <taxon>Spiruromorpha</taxon>
        <taxon>Filarioidea</taxon>
        <taxon>Onchocercidae</taxon>
        <taxon>Litomosoides</taxon>
    </lineage>
</organism>
<feature type="compositionally biased region" description="Basic and acidic residues" evidence="1">
    <location>
        <begin position="1"/>
        <end position="11"/>
    </location>
</feature>
<evidence type="ECO:0000313" key="3">
    <source>
        <dbReference type="Proteomes" id="UP000277928"/>
    </source>
</evidence>
<feature type="region of interest" description="Disordered" evidence="1">
    <location>
        <begin position="1"/>
        <end position="23"/>
    </location>
</feature>
<dbReference type="EMBL" id="UYRX01000065">
    <property type="protein sequence ID" value="VDK72207.1"/>
    <property type="molecule type" value="Genomic_DNA"/>
</dbReference>
<dbReference type="OrthoDB" id="5870658at2759"/>
<name>A0A3P6SIU3_LITSI</name>
<evidence type="ECO:0000313" key="2">
    <source>
        <dbReference type="EMBL" id="VDK72207.1"/>
    </source>
</evidence>
<protein>
    <submittedName>
        <fullName evidence="2">Uncharacterized protein</fullName>
    </submittedName>
</protein>
<evidence type="ECO:0000256" key="1">
    <source>
        <dbReference type="SAM" id="MobiDB-lite"/>
    </source>
</evidence>
<reference evidence="2 3" key="1">
    <citation type="submission" date="2018-08" db="EMBL/GenBank/DDBJ databases">
        <authorList>
            <person name="Laetsch R D."/>
            <person name="Stevens L."/>
            <person name="Kumar S."/>
            <person name="Blaxter L. M."/>
        </authorList>
    </citation>
    <scope>NUCLEOTIDE SEQUENCE [LARGE SCALE GENOMIC DNA]</scope>
</reference>
<gene>
    <name evidence="2" type="ORF">NLS_LOCUS1719</name>
</gene>
<feature type="compositionally biased region" description="Polar residues" evidence="1">
    <location>
        <begin position="12"/>
        <end position="22"/>
    </location>
</feature>
<proteinExistence type="predicted"/>
<sequence>MDANSKFHPEYRSSTASTSMNETELDFEPVVSGLSDAAAITTGQLITQTVGGENVYDVITASSSDSSDGSSNEFVKVEHSDAQQSGGSIGDSVSFKISQVHSDGDDKMNGTDGIFPITRQLHRVLGLAFMSNACDWGGLL</sequence>
<keyword evidence="3" id="KW-1185">Reference proteome</keyword>
<accession>A0A3P6SIU3</accession>